<accession>A0A7M2X4D3</accession>
<gene>
    <name evidence="1" type="ORF">IPV69_24355</name>
</gene>
<reference evidence="1 2" key="1">
    <citation type="submission" date="2020-10" db="EMBL/GenBank/DDBJ databases">
        <title>Wide distribution of Phycisphaera-like planctomycetes from WD2101 soil group in peatlands and genome analysis of the first cultivated representative.</title>
        <authorList>
            <person name="Dedysh S.N."/>
            <person name="Beletsky A.V."/>
            <person name="Ivanova A."/>
            <person name="Kulichevskaya I.S."/>
            <person name="Suzina N.E."/>
            <person name="Philippov D.A."/>
            <person name="Rakitin A.L."/>
            <person name="Mardanov A.V."/>
            <person name="Ravin N.V."/>
        </authorList>
    </citation>
    <scope>NUCLEOTIDE SEQUENCE [LARGE SCALE GENOMIC DNA]</scope>
    <source>
        <strain evidence="1 2">M1803</strain>
    </source>
</reference>
<evidence type="ECO:0000313" key="2">
    <source>
        <dbReference type="Proteomes" id="UP000593765"/>
    </source>
</evidence>
<proteinExistence type="predicted"/>
<keyword evidence="2" id="KW-1185">Reference proteome</keyword>
<evidence type="ECO:0000313" key="1">
    <source>
        <dbReference type="EMBL" id="QOV92534.1"/>
    </source>
</evidence>
<dbReference type="KEGG" id="hbs:IPV69_24355"/>
<dbReference type="AlphaFoldDB" id="A0A7M2X4D3"/>
<protein>
    <submittedName>
        <fullName evidence="1">Transporter</fullName>
    </submittedName>
</protein>
<sequence length="262" mass="28052">MFLEAAVAQPSAGAADADELAKKLANPVAALISIPFQFNYEPNLGSEDNGERFTLNIQPVIPITLNEDWNLISRTIVPIIYQDDVTPGGDSQFGFGDTVQSFFFSPAKPTAGGLIWGVGPVLLIPTSTEGLGANRWGIGPTGVLLKQDGPWTFGLLANHIWSLGSNDDFDNGQGRPDVNATFLQPFVSYAFGKGWSGTLNVESTYDWNTEQWTVPVFAGASKVFAVGGQPMSLAAGVRVYADGPDNAPDWGLRVVYTLLLPK</sequence>
<dbReference type="Proteomes" id="UP000593765">
    <property type="component" value="Chromosome"/>
</dbReference>
<organism evidence="1 2">
    <name type="scientific">Humisphaera borealis</name>
    <dbReference type="NCBI Taxonomy" id="2807512"/>
    <lineage>
        <taxon>Bacteria</taxon>
        <taxon>Pseudomonadati</taxon>
        <taxon>Planctomycetota</taxon>
        <taxon>Phycisphaerae</taxon>
        <taxon>Tepidisphaerales</taxon>
        <taxon>Tepidisphaeraceae</taxon>
        <taxon>Humisphaera</taxon>
    </lineage>
</organism>
<name>A0A7M2X4D3_9BACT</name>
<dbReference type="EMBL" id="CP063458">
    <property type="protein sequence ID" value="QOV92534.1"/>
    <property type="molecule type" value="Genomic_DNA"/>
</dbReference>